<dbReference type="Proteomes" id="UP000240708">
    <property type="component" value="Unassembled WGS sequence"/>
</dbReference>
<evidence type="ECO:0000259" key="2">
    <source>
        <dbReference type="Pfam" id="PF10091"/>
    </source>
</evidence>
<reference evidence="4 5" key="1">
    <citation type="submission" date="2018-03" db="EMBL/GenBank/DDBJ databases">
        <title>Genomic Encyclopedia of Archaeal and Bacterial Type Strains, Phase II (KMG-II): from individual species to whole genera.</title>
        <authorList>
            <person name="Goeker M."/>
        </authorList>
    </citation>
    <scope>NUCLEOTIDE SEQUENCE [LARGE SCALE GENOMIC DNA]</scope>
    <source>
        <strain evidence="4 5">DSM 28057</strain>
    </source>
</reference>
<dbReference type="EMBL" id="PYGF01000002">
    <property type="protein sequence ID" value="PSL06526.1"/>
    <property type="molecule type" value="Genomic_DNA"/>
</dbReference>
<evidence type="ECO:0000313" key="5">
    <source>
        <dbReference type="Proteomes" id="UP000240708"/>
    </source>
</evidence>
<gene>
    <name evidence="4" type="ORF">CLV48_102343</name>
</gene>
<feature type="domain" description="Glycoamylase-like" evidence="2">
    <location>
        <begin position="427"/>
        <end position="641"/>
    </location>
</feature>
<dbReference type="Pfam" id="PF10091">
    <property type="entry name" value="Glycoamylase"/>
    <property type="match status" value="1"/>
</dbReference>
<feature type="domain" description="SbsA Ig-like" evidence="3">
    <location>
        <begin position="158"/>
        <end position="235"/>
    </location>
</feature>
<keyword evidence="5" id="KW-1185">Reference proteome</keyword>
<sequence length="654" mass="73556">MKHLALFFVLFFLLVSCGERGEDVPAFTLLKVEVGTETINLDPPYSEGLPLDRPITMYFSRPVDEGVLNQGIILSRLNGNPVNVNFATSSDNTNVILRPIGALEAGETYLLSVSDFLRSESGQTILSRQIQFKTQEDGLRIESIQFEGGRLVNSNRVINVNVDLNIEINFSAPVDRSTAQNAFRISGHAIPGLQVEYSNEDRKVTLKSSGKLPYFSKFELEISNTLKSASGAAFPEEKRVFYTGPDGVLKFPLISDDALLTKIQEQTFKYFWDFAHPASGMARERNTSGNLVTVGGSGFGVMAIIVGIERGFISRSEGVQRLALIVDFLSKADRFHGVWPHWLDGNTGKTIPFSQKDNGGDLVETAFMIQGLLTVKEFLQPSIPTEKVIIDHIQQLWEEVEWSWYTRGSKNVLYWHWSPDFGWDMNLPIQGYNESLIVYILAASSPTFPISKEVYDQGWARNGQMRNGNSFYQFNLQLGEDFGGPLFFSHYSFLGLDPRNLKDAYADYWAQGKMHTKINRAHAINNPKGFAGYGENSWGFTASDNHQGYSAHSPINDLGVISLTAALSSFPYTPEESMEALRFFYFEMGDRLWGPYGFYDAFNVTESWYANSYLAIDQGPIILMIENHRSGLLWSLFMKNPEVLSGLRKLNFTY</sequence>
<dbReference type="AlphaFoldDB" id="A0A2P8EAN3"/>
<name>A0A2P8EAN3_9BACT</name>
<protein>
    <recommendedName>
        <fullName evidence="6">Glycoamylase-like domain-containing protein</fullName>
    </recommendedName>
</protein>
<feature type="domain" description="SbsA Ig-like" evidence="3">
    <location>
        <begin position="47"/>
        <end position="134"/>
    </location>
</feature>
<evidence type="ECO:0000256" key="1">
    <source>
        <dbReference type="ARBA" id="ARBA00022729"/>
    </source>
</evidence>
<dbReference type="Pfam" id="PF13205">
    <property type="entry name" value="Big_5"/>
    <property type="match status" value="2"/>
</dbReference>
<dbReference type="RefSeq" id="WP_106566447.1">
    <property type="nucleotide sequence ID" value="NZ_PYGF01000002.1"/>
</dbReference>
<dbReference type="OrthoDB" id="5937621at2"/>
<evidence type="ECO:0000313" key="4">
    <source>
        <dbReference type="EMBL" id="PSL06526.1"/>
    </source>
</evidence>
<dbReference type="PROSITE" id="PS51257">
    <property type="entry name" value="PROKAR_LIPOPROTEIN"/>
    <property type="match status" value="1"/>
</dbReference>
<organism evidence="4 5">
    <name type="scientific">Cecembia rubra</name>
    <dbReference type="NCBI Taxonomy" id="1485585"/>
    <lineage>
        <taxon>Bacteria</taxon>
        <taxon>Pseudomonadati</taxon>
        <taxon>Bacteroidota</taxon>
        <taxon>Cytophagia</taxon>
        <taxon>Cytophagales</taxon>
        <taxon>Cyclobacteriaceae</taxon>
        <taxon>Cecembia</taxon>
    </lineage>
</organism>
<proteinExistence type="predicted"/>
<evidence type="ECO:0000259" key="3">
    <source>
        <dbReference type="Pfam" id="PF13205"/>
    </source>
</evidence>
<dbReference type="InterPro" id="IPR032812">
    <property type="entry name" value="SbsA_Ig"/>
</dbReference>
<keyword evidence="1" id="KW-0732">Signal</keyword>
<dbReference type="Gene3D" id="1.50.10.140">
    <property type="match status" value="1"/>
</dbReference>
<accession>A0A2P8EAN3</accession>
<evidence type="ECO:0008006" key="6">
    <source>
        <dbReference type="Google" id="ProtNLM"/>
    </source>
</evidence>
<comment type="caution">
    <text evidence="4">The sequence shown here is derived from an EMBL/GenBank/DDBJ whole genome shotgun (WGS) entry which is preliminary data.</text>
</comment>
<dbReference type="InterPro" id="IPR019282">
    <property type="entry name" value="Glycoamylase-like_cons_dom"/>
</dbReference>